<keyword evidence="2" id="KW-0378">Hydrolase</keyword>
<keyword evidence="3" id="KW-1185">Reference proteome</keyword>
<reference evidence="2 3" key="1">
    <citation type="submission" date="2019-01" db="EMBL/GenBank/DDBJ databases">
        <title>Genome sequencing of strain FW10M-9.</title>
        <authorList>
            <person name="Heo J."/>
            <person name="Kim S.-J."/>
            <person name="Kim J.-S."/>
            <person name="Hong S.-B."/>
            <person name="Kwon S.-W."/>
        </authorList>
    </citation>
    <scope>NUCLEOTIDE SEQUENCE [LARGE SCALE GENOMIC DNA]</scope>
    <source>
        <strain evidence="2 3">FW10M-9</strain>
    </source>
</reference>
<evidence type="ECO:0000313" key="3">
    <source>
        <dbReference type="Proteomes" id="UP000292118"/>
    </source>
</evidence>
<accession>A0A4P6F5L8</accession>
<dbReference type="GO" id="GO:0005975">
    <property type="term" value="P:carbohydrate metabolic process"/>
    <property type="evidence" value="ECO:0007669"/>
    <property type="project" value="InterPro"/>
</dbReference>
<name>A0A4P6F5L8_9MICO</name>
<dbReference type="SUPFAM" id="SSF49899">
    <property type="entry name" value="Concanavalin A-like lectins/glucanases"/>
    <property type="match status" value="1"/>
</dbReference>
<dbReference type="Gene3D" id="2.60.120.200">
    <property type="match status" value="1"/>
</dbReference>
<dbReference type="InterPro" id="IPR013320">
    <property type="entry name" value="ConA-like_dom_sf"/>
</dbReference>
<gene>
    <name evidence="2" type="ORF">ET471_12075</name>
</gene>
<sequence length="169" mass="18050">MAPHRGWTPREGVVEATVSACPDPGFLTAVWLVGVEDASPDDSGEITVAELFGDRVGPAASTVRCGVKAVNDPRLVTDLADVDLPVDATRPHRYAAAWGEEGVGLYVDGRLVHAVGQTLRYPLQLLVDLFELPGLDGDAGPRDPAAYPRTARVHEVRAWRSPPRPSLPG</sequence>
<evidence type="ECO:0000313" key="2">
    <source>
        <dbReference type="EMBL" id="QAY70665.1"/>
    </source>
</evidence>
<dbReference type="KEGG" id="xya:ET471_12075"/>
<dbReference type="RefSeq" id="WP_129188643.1">
    <property type="nucleotide sequence ID" value="NZ_CP035493.1"/>
</dbReference>
<organism evidence="2 3">
    <name type="scientific">Xylanimonas protaetiae</name>
    <dbReference type="NCBI Taxonomy" id="2509457"/>
    <lineage>
        <taxon>Bacteria</taxon>
        <taxon>Bacillati</taxon>
        <taxon>Actinomycetota</taxon>
        <taxon>Actinomycetes</taxon>
        <taxon>Micrococcales</taxon>
        <taxon>Promicromonosporaceae</taxon>
        <taxon>Xylanimonas</taxon>
    </lineage>
</organism>
<dbReference type="Pfam" id="PF00722">
    <property type="entry name" value="Glyco_hydro_16"/>
    <property type="match status" value="1"/>
</dbReference>
<dbReference type="EMBL" id="CP035493">
    <property type="protein sequence ID" value="QAY70665.1"/>
    <property type="molecule type" value="Genomic_DNA"/>
</dbReference>
<dbReference type="AlphaFoldDB" id="A0A4P6F5L8"/>
<protein>
    <submittedName>
        <fullName evidence="2">Glycosyl hydrolase family protein</fullName>
    </submittedName>
</protein>
<dbReference type="Proteomes" id="UP000292118">
    <property type="component" value="Chromosome"/>
</dbReference>
<dbReference type="OrthoDB" id="9809583at2"/>
<proteinExistence type="predicted"/>
<dbReference type="GO" id="GO:0004553">
    <property type="term" value="F:hydrolase activity, hydrolyzing O-glycosyl compounds"/>
    <property type="evidence" value="ECO:0007669"/>
    <property type="project" value="InterPro"/>
</dbReference>
<evidence type="ECO:0000259" key="1">
    <source>
        <dbReference type="Pfam" id="PF00722"/>
    </source>
</evidence>
<dbReference type="InterPro" id="IPR000757">
    <property type="entry name" value="Beta-glucanase-like"/>
</dbReference>
<feature type="domain" description="GH16" evidence="1">
    <location>
        <begin position="12"/>
        <end position="118"/>
    </location>
</feature>